<feature type="transmembrane region" description="Helical" evidence="1">
    <location>
        <begin position="20"/>
        <end position="38"/>
    </location>
</feature>
<keyword evidence="1" id="KW-1133">Transmembrane helix</keyword>
<dbReference type="eggNOG" id="COG3503">
    <property type="taxonomic scope" value="Bacteria"/>
</dbReference>
<feature type="transmembrane region" description="Helical" evidence="1">
    <location>
        <begin position="311"/>
        <end position="333"/>
    </location>
</feature>
<feature type="transmembrane region" description="Helical" evidence="1">
    <location>
        <begin position="206"/>
        <end position="229"/>
    </location>
</feature>
<gene>
    <name evidence="3" type="ordered locus">Francci3_3869</name>
</gene>
<feature type="transmembrane region" description="Helical" evidence="1">
    <location>
        <begin position="81"/>
        <end position="98"/>
    </location>
</feature>
<keyword evidence="1" id="KW-0812">Transmembrane</keyword>
<keyword evidence="1" id="KW-0472">Membrane</keyword>
<dbReference type="AlphaFoldDB" id="Q2J673"/>
<evidence type="ECO:0000313" key="4">
    <source>
        <dbReference type="Proteomes" id="UP000001937"/>
    </source>
</evidence>
<feature type="transmembrane region" description="Helical" evidence="1">
    <location>
        <begin position="180"/>
        <end position="199"/>
    </location>
</feature>
<dbReference type="HOGENOM" id="CLU_036065_1_1_11"/>
<evidence type="ECO:0000256" key="1">
    <source>
        <dbReference type="SAM" id="Phobius"/>
    </source>
</evidence>
<name>Q2J673_FRACC</name>
<evidence type="ECO:0000313" key="3">
    <source>
        <dbReference type="EMBL" id="ABD13219.1"/>
    </source>
</evidence>
<dbReference type="STRING" id="106370.Francci3_3869"/>
<reference evidence="3 4" key="1">
    <citation type="journal article" date="2007" name="Genome Res.">
        <title>Genome characteristics of facultatively symbiotic Frankia sp. strains reflect host range and host plant biogeography.</title>
        <authorList>
            <person name="Normand P."/>
            <person name="Lapierre P."/>
            <person name="Tisa L.S."/>
            <person name="Gogarten J.P."/>
            <person name="Alloisio N."/>
            <person name="Bagnarol E."/>
            <person name="Bassi C.A."/>
            <person name="Berry A.M."/>
            <person name="Bickhart D.M."/>
            <person name="Choisne N."/>
            <person name="Couloux A."/>
            <person name="Cournoyer B."/>
            <person name="Cruveiller S."/>
            <person name="Daubin V."/>
            <person name="Demange N."/>
            <person name="Francino M.P."/>
            <person name="Goltsman E."/>
            <person name="Huang Y."/>
            <person name="Kopp O.R."/>
            <person name="Labarre L."/>
            <person name="Lapidus A."/>
            <person name="Lavire C."/>
            <person name="Marechal J."/>
            <person name="Martinez M."/>
            <person name="Mastronunzio J.E."/>
            <person name="Mullin B.C."/>
            <person name="Niemann J."/>
            <person name="Pujic P."/>
            <person name="Rawnsley T."/>
            <person name="Rouy Z."/>
            <person name="Schenowitz C."/>
            <person name="Sellstedt A."/>
            <person name="Tavares F."/>
            <person name="Tomkins J.P."/>
            <person name="Vallenet D."/>
            <person name="Valverde C."/>
            <person name="Wall L.G."/>
            <person name="Wang Y."/>
            <person name="Medigue C."/>
            <person name="Benson D.R."/>
        </authorList>
    </citation>
    <scope>NUCLEOTIDE SEQUENCE [LARGE SCALE GENOMIC DNA]</scope>
    <source>
        <strain evidence="4">DSM 45818 / CECT 9043 / CcI3</strain>
    </source>
</reference>
<organism evidence="3 4">
    <name type="scientific">Frankia casuarinae (strain DSM 45818 / CECT 9043 / HFP020203 / CcI3)</name>
    <dbReference type="NCBI Taxonomy" id="106370"/>
    <lineage>
        <taxon>Bacteria</taxon>
        <taxon>Bacillati</taxon>
        <taxon>Actinomycetota</taxon>
        <taxon>Actinomycetes</taxon>
        <taxon>Frankiales</taxon>
        <taxon>Frankiaceae</taxon>
        <taxon>Frankia</taxon>
    </lineage>
</organism>
<accession>Q2J673</accession>
<protein>
    <submittedName>
        <fullName evidence="3">Membrane protein</fullName>
    </submittedName>
</protein>
<dbReference type="EMBL" id="CP000249">
    <property type="protein sequence ID" value="ABD13219.1"/>
    <property type="molecule type" value="Genomic_DNA"/>
</dbReference>
<dbReference type="KEGG" id="fra:Francci3_3869"/>
<feature type="transmembrane region" description="Helical" evidence="1">
    <location>
        <begin position="104"/>
        <end position="122"/>
    </location>
</feature>
<feature type="transmembrane region" description="Helical" evidence="1">
    <location>
        <begin position="127"/>
        <end position="146"/>
    </location>
</feature>
<proteinExistence type="predicted"/>
<dbReference type="RefSeq" id="WP_011438243.1">
    <property type="nucleotide sequence ID" value="NC_007777.1"/>
</dbReference>
<evidence type="ECO:0000259" key="2">
    <source>
        <dbReference type="Pfam" id="PF07786"/>
    </source>
</evidence>
<keyword evidence="4" id="KW-1185">Reference proteome</keyword>
<feature type="transmembrane region" description="Helical" evidence="1">
    <location>
        <begin position="345"/>
        <end position="363"/>
    </location>
</feature>
<sequence length="385" mass="39311">MLQPRHPQAAGESRLRGVDAARGLALIGMVATHIYPAVGDDGAVTPAHLLAAGRASAAFAVLAGVALALSTGRLPAPQARASTVARAVCIGTIGLALGYTHSGIAVILCYYALMFILAVPLLRAPVAALVVVTVLAFAVVPAAGLLSRDHLPPPTLADPTFGRAFTHPVNLTLEMGFTGFYPALAWLGYLCVGLAVGRLDLRSTRVAAALLAGGGTIAAAASLVSWALLRHAAGMAALESVDPVEVAGVGPLPVRSILDAGLYGSTPTNTWWWLAVDTPHSSTPVDLLHTGAAAVALLGFVLLLSRLLPPLMLIPLVAVGSMTLTLYCTHVIVMSASFLPADPTPSFLLQAAVALTVATAWRASGARGPAEAIVAAATRGTRQLV</sequence>
<dbReference type="Pfam" id="PF07786">
    <property type="entry name" value="HGSNAT_cat"/>
    <property type="match status" value="1"/>
</dbReference>
<dbReference type="Proteomes" id="UP000001937">
    <property type="component" value="Chromosome"/>
</dbReference>
<dbReference type="InterPro" id="IPR012429">
    <property type="entry name" value="HGSNAT_cat"/>
</dbReference>
<feature type="transmembrane region" description="Helical" evidence="1">
    <location>
        <begin position="50"/>
        <end position="69"/>
    </location>
</feature>
<feature type="domain" description="Heparan-alpha-glucosaminide N-acetyltransferase catalytic" evidence="2">
    <location>
        <begin position="14"/>
        <end position="204"/>
    </location>
</feature>
<feature type="transmembrane region" description="Helical" evidence="1">
    <location>
        <begin position="287"/>
        <end position="304"/>
    </location>
</feature>